<keyword evidence="1" id="KW-0812">Transmembrane</keyword>
<keyword evidence="1" id="KW-0472">Membrane</keyword>
<keyword evidence="1" id="KW-1133">Transmembrane helix</keyword>
<evidence type="ECO:0000313" key="3">
    <source>
        <dbReference type="Proteomes" id="UP000199361"/>
    </source>
</evidence>
<dbReference type="Proteomes" id="UP000199361">
    <property type="component" value="Unassembled WGS sequence"/>
</dbReference>
<evidence type="ECO:0000256" key="1">
    <source>
        <dbReference type="SAM" id="Phobius"/>
    </source>
</evidence>
<reference evidence="2 3" key="1">
    <citation type="submission" date="2016-10" db="EMBL/GenBank/DDBJ databases">
        <authorList>
            <person name="de Groot N.N."/>
        </authorList>
    </citation>
    <scope>NUCLEOTIDE SEQUENCE [LARGE SCALE GENOMIC DNA]</scope>
    <source>
        <strain evidence="2 3">CGMCC 4.5598</strain>
    </source>
</reference>
<proteinExistence type="predicted"/>
<organism evidence="2 3">
    <name type="scientific">Nonomuraea wenchangensis</name>
    <dbReference type="NCBI Taxonomy" id="568860"/>
    <lineage>
        <taxon>Bacteria</taxon>
        <taxon>Bacillati</taxon>
        <taxon>Actinomycetota</taxon>
        <taxon>Actinomycetes</taxon>
        <taxon>Streptosporangiales</taxon>
        <taxon>Streptosporangiaceae</taxon>
        <taxon>Nonomuraea</taxon>
    </lineage>
</organism>
<keyword evidence="3" id="KW-1185">Reference proteome</keyword>
<accession>A0A1I0G0Z4</accession>
<dbReference type="EMBL" id="FOHX01000003">
    <property type="protein sequence ID" value="SET64247.1"/>
    <property type="molecule type" value="Genomic_DNA"/>
</dbReference>
<dbReference type="AlphaFoldDB" id="A0A1I0G0Z4"/>
<dbReference type="RefSeq" id="WP_091080367.1">
    <property type="nucleotide sequence ID" value="NZ_FOHX01000003.1"/>
</dbReference>
<protein>
    <recommendedName>
        <fullName evidence="4">DUF4352 domain-containing protein</fullName>
    </recommendedName>
</protein>
<gene>
    <name evidence="2" type="ORF">SAMN05421811_103697</name>
</gene>
<dbReference type="STRING" id="568860.SAMN05421811_103697"/>
<evidence type="ECO:0000313" key="2">
    <source>
        <dbReference type="EMBL" id="SET64247.1"/>
    </source>
</evidence>
<feature type="transmembrane region" description="Helical" evidence="1">
    <location>
        <begin position="16"/>
        <end position="38"/>
    </location>
</feature>
<name>A0A1I0G0Z4_9ACTN</name>
<sequence>MTEPSGGSEQRPRRPVVVPAIALVALTALGVTALLGGLDEAPDAPEPLGQGAVLDQGMYSTKFVESRVKVEKGELSFDADKRFVELVFDVTNKTDETARVGMPPEQPERAFALTSFAGSLLKISPAFPKESGPFTFALIKGDESQQLQPDVPTQVVVRYRLKEGERPPDKITIDVGSFEEGTDFLSAEPRWQMVSEEVGDKFVPEIKARVTLPVRQEAGA</sequence>
<evidence type="ECO:0008006" key="4">
    <source>
        <dbReference type="Google" id="ProtNLM"/>
    </source>
</evidence>
<dbReference type="OrthoDB" id="3543587at2"/>